<dbReference type="NCBIfam" id="TIGR01509">
    <property type="entry name" value="HAD-SF-IA-v3"/>
    <property type="match status" value="1"/>
</dbReference>
<dbReference type="InterPro" id="IPR050155">
    <property type="entry name" value="HAD-like_hydrolase_sf"/>
</dbReference>
<evidence type="ECO:0000313" key="1">
    <source>
        <dbReference type="EMBL" id="GAA3620481.1"/>
    </source>
</evidence>
<dbReference type="Gene3D" id="3.40.50.1000">
    <property type="entry name" value="HAD superfamily/HAD-like"/>
    <property type="match status" value="1"/>
</dbReference>
<keyword evidence="1" id="KW-0378">Hydrolase</keyword>
<keyword evidence="2" id="KW-1185">Reference proteome</keyword>
<dbReference type="PANTHER" id="PTHR43434">
    <property type="entry name" value="PHOSPHOGLYCOLATE PHOSPHATASE"/>
    <property type="match status" value="1"/>
</dbReference>
<dbReference type="SFLD" id="SFLDG01135">
    <property type="entry name" value="C1.5.6:_HAD__Beta-PGM__Phospha"/>
    <property type="match status" value="1"/>
</dbReference>
<dbReference type="InterPro" id="IPR006439">
    <property type="entry name" value="HAD-SF_hydro_IA"/>
</dbReference>
<dbReference type="Gene3D" id="1.10.150.240">
    <property type="entry name" value="Putative phosphatase, domain 2"/>
    <property type="match status" value="1"/>
</dbReference>
<dbReference type="NCBIfam" id="TIGR01549">
    <property type="entry name" value="HAD-SF-IA-v1"/>
    <property type="match status" value="1"/>
</dbReference>
<dbReference type="SFLD" id="SFLDS00003">
    <property type="entry name" value="Haloacid_Dehalogenase"/>
    <property type="match status" value="1"/>
</dbReference>
<reference evidence="2" key="1">
    <citation type="journal article" date="2019" name="Int. J. Syst. Evol. Microbiol.">
        <title>The Global Catalogue of Microorganisms (GCM) 10K type strain sequencing project: providing services to taxonomists for standard genome sequencing and annotation.</title>
        <authorList>
            <consortium name="The Broad Institute Genomics Platform"/>
            <consortium name="The Broad Institute Genome Sequencing Center for Infectious Disease"/>
            <person name="Wu L."/>
            <person name="Ma J."/>
        </authorList>
    </citation>
    <scope>NUCLEOTIDE SEQUENCE [LARGE SCALE GENOMIC DNA]</scope>
    <source>
        <strain evidence="2">JCM 16929</strain>
    </source>
</reference>
<dbReference type="EMBL" id="BAABAB010000016">
    <property type="protein sequence ID" value="GAA3620481.1"/>
    <property type="molecule type" value="Genomic_DNA"/>
</dbReference>
<sequence>MSDDRVTPGDGVTAAAAPRWPVVLFDFDGTLADSVDLIMASFRAALGESVPQAELLSWIGRPLRLLMEEVRPGESEATMATYRDFYRKHHDELIRPVPGVPELLRALAGAGVRIGVVSSKRADFIELGLAALDMMGSVDILASQDDTPLHKPHPDPLLLAARRLAVEPAECVYVGDAVVDIQAGRAAGMGTVGVTWGAGTRTALLAAGPSAVADDVPELASVLLPA</sequence>
<gene>
    <name evidence="1" type="ORF">GCM10022236_23370</name>
</gene>
<dbReference type="InterPro" id="IPR023214">
    <property type="entry name" value="HAD_sf"/>
</dbReference>
<dbReference type="PANTHER" id="PTHR43434:SF24">
    <property type="entry name" value="HYDROLASE-RELATED"/>
    <property type="match status" value="1"/>
</dbReference>
<accession>A0ABP6ZZ65</accession>
<dbReference type="Proteomes" id="UP001501490">
    <property type="component" value="Unassembled WGS sequence"/>
</dbReference>
<dbReference type="SUPFAM" id="SSF56784">
    <property type="entry name" value="HAD-like"/>
    <property type="match status" value="1"/>
</dbReference>
<dbReference type="PRINTS" id="PR00413">
    <property type="entry name" value="HADHALOGNASE"/>
</dbReference>
<dbReference type="InterPro" id="IPR023198">
    <property type="entry name" value="PGP-like_dom2"/>
</dbReference>
<evidence type="ECO:0000313" key="2">
    <source>
        <dbReference type="Proteomes" id="UP001501490"/>
    </source>
</evidence>
<comment type="caution">
    <text evidence="1">The sequence shown here is derived from an EMBL/GenBank/DDBJ whole genome shotgun (WGS) entry which is preliminary data.</text>
</comment>
<protein>
    <submittedName>
        <fullName evidence="1">HAD family hydrolase</fullName>
    </submittedName>
</protein>
<name>A0ABP6ZZ65_9ACTN</name>
<dbReference type="InterPro" id="IPR041492">
    <property type="entry name" value="HAD_2"/>
</dbReference>
<dbReference type="InterPro" id="IPR036412">
    <property type="entry name" value="HAD-like_sf"/>
</dbReference>
<organism evidence="1 2">
    <name type="scientific">Microlunatus ginsengisoli</name>
    <dbReference type="NCBI Taxonomy" id="363863"/>
    <lineage>
        <taxon>Bacteria</taxon>
        <taxon>Bacillati</taxon>
        <taxon>Actinomycetota</taxon>
        <taxon>Actinomycetes</taxon>
        <taxon>Propionibacteriales</taxon>
        <taxon>Propionibacteriaceae</taxon>
        <taxon>Microlunatus</taxon>
    </lineage>
</organism>
<proteinExistence type="predicted"/>
<dbReference type="Pfam" id="PF13419">
    <property type="entry name" value="HAD_2"/>
    <property type="match status" value="1"/>
</dbReference>
<dbReference type="GO" id="GO:0016787">
    <property type="term" value="F:hydrolase activity"/>
    <property type="evidence" value="ECO:0007669"/>
    <property type="project" value="UniProtKB-KW"/>
</dbReference>
<dbReference type="SFLD" id="SFLDG01129">
    <property type="entry name" value="C1.5:_HAD__Beta-PGM__Phosphata"/>
    <property type="match status" value="1"/>
</dbReference>